<organism evidence="12 13">
    <name type="scientific">Nakamurella leprariae</name>
    <dbReference type="NCBI Taxonomy" id="2803911"/>
    <lineage>
        <taxon>Bacteria</taxon>
        <taxon>Bacillati</taxon>
        <taxon>Actinomycetota</taxon>
        <taxon>Actinomycetes</taxon>
        <taxon>Nakamurellales</taxon>
        <taxon>Nakamurellaceae</taxon>
        <taxon>Nakamurella</taxon>
    </lineage>
</organism>
<dbReference type="GO" id="GO:0003677">
    <property type="term" value="F:DNA binding"/>
    <property type="evidence" value="ECO:0007669"/>
    <property type="project" value="UniProtKB-KW"/>
</dbReference>
<comment type="subcellular location">
    <subcellularLocation>
        <location evidence="1 9">Cytoplasm</location>
    </subcellularLocation>
</comment>
<evidence type="ECO:0000256" key="3">
    <source>
        <dbReference type="ARBA" id="ARBA00022553"/>
    </source>
</evidence>
<evidence type="ECO:0000256" key="10">
    <source>
        <dbReference type="PROSITE-ProRule" id="PRU00169"/>
    </source>
</evidence>
<dbReference type="Pfam" id="PF00072">
    <property type="entry name" value="Response_reg"/>
    <property type="match status" value="1"/>
</dbReference>
<accession>A0A938YFC7</accession>
<feature type="modified residue" description="4-aspartylphosphate" evidence="10">
    <location>
        <position position="54"/>
    </location>
</feature>
<dbReference type="PANTHER" id="PTHR45526:SF1">
    <property type="entry name" value="TRANSCRIPTIONAL REGULATORY PROTEIN DCUR-RELATED"/>
    <property type="match status" value="1"/>
</dbReference>
<name>A0A938YFC7_9ACTN</name>
<evidence type="ECO:0000256" key="5">
    <source>
        <dbReference type="ARBA" id="ARBA00023015"/>
    </source>
</evidence>
<comment type="caution">
    <text evidence="12">The sequence shown here is derived from an EMBL/GenBank/DDBJ whole genome shotgun (WGS) entry which is preliminary data.</text>
</comment>
<dbReference type="PROSITE" id="PS50110">
    <property type="entry name" value="RESPONSE_REGULATORY"/>
    <property type="match status" value="1"/>
</dbReference>
<gene>
    <name evidence="12" type="ORF">JL106_14810</name>
</gene>
<evidence type="ECO:0000256" key="2">
    <source>
        <dbReference type="ARBA" id="ARBA00022490"/>
    </source>
</evidence>
<reference evidence="12" key="1">
    <citation type="submission" date="2021-01" db="EMBL/GenBank/DDBJ databases">
        <title>YIM 132084 draft genome.</title>
        <authorList>
            <person name="An D."/>
        </authorList>
    </citation>
    <scope>NUCLEOTIDE SEQUENCE</scope>
    <source>
        <strain evidence="12">YIM 132084</strain>
    </source>
</reference>
<dbReference type="InterPro" id="IPR005471">
    <property type="entry name" value="Tscrpt_reg_IclR_N"/>
</dbReference>
<dbReference type="EMBL" id="JAERWK010000019">
    <property type="protein sequence ID" value="MBM9468553.1"/>
    <property type="molecule type" value="Genomic_DNA"/>
</dbReference>
<keyword evidence="6 9" id="KW-0238">DNA-binding</keyword>
<dbReference type="GO" id="GO:0003700">
    <property type="term" value="F:DNA-binding transcription factor activity"/>
    <property type="evidence" value="ECO:0007669"/>
    <property type="project" value="InterPro"/>
</dbReference>
<dbReference type="RefSeq" id="WP_205261506.1">
    <property type="nucleotide sequence ID" value="NZ_JAERWK010000019.1"/>
</dbReference>
<keyword evidence="5 9" id="KW-0805">Transcription regulation</keyword>
<keyword evidence="4 9" id="KW-0902">Two-component regulatory system</keyword>
<evidence type="ECO:0000256" key="1">
    <source>
        <dbReference type="ARBA" id="ARBA00004496"/>
    </source>
</evidence>
<sequence length="225" mass="23488">MALTVLVVDDDFRVARLHADIVRATPGFAEPDSCASVAEAMRLAARGVDLALVDLYLPDGSGLELVRSLDCDVFVLSAAAEAGTVRTALSRGALAYLVKPFGAEALSDRLGAYRRYRALLDGADVVQQDAVDAAIRVLHGQGAGTRPKGHSALTEQAVAQAVAAAGEPVSAAEVAEQVGISRATAQRYLALLADQGRLDVQLRYGTTGRPEHRFSPVRAGAGPLS</sequence>
<evidence type="ECO:0000256" key="8">
    <source>
        <dbReference type="ARBA" id="ARBA00023163"/>
    </source>
</evidence>
<evidence type="ECO:0000256" key="7">
    <source>
        <dbReference type="ARBA" id="ARBA00023159"/>
    </source>
</evidence>
<evidence type="ECO:0000256" key="6">
    <source>
        <dbReference type="ARBA" id="ARBA00023125"/>
    </source>
</evidence>
<keyword evidence="8 9" id="KW-0804">Transcription</keyword>
<dbReference type="Gene3D" id="3.40.50.2300">
    <property type="match status" value="1"/>
</dbReference>
<dbReference type="InterPro" id="IPR011006">
    <property type="entry name" value="CheY-like_superfamily"/>
</dbReference>
<dbReference type="SMART" id="SM00448">
    <property type="entry name" value="REC"/>
    <property type="match status" value="1"/>
</dbReference>
<protein>
    <recommendedName>
        <fullName evidence="9">Transcriptional regulatory protein</fullName>
    </recommendedName>
</protein>
<dbReference type="GO" id="GO:0005737">
    <property type="term" value="C:cytoplasm"/>
    <property type="evidence" value="ECO:0007669"/>
    <property type="project" value="UniProtKB-SubCell"/>
</dbReference>
<dbReference type="InterPro" id="IPR001789">
    <property type="entry name" value="Sig_transdc_resp-reg_receiver"/>
</dbReference>
<dbReference type="Pfam" id="PF09339">
    <property type="entry name" value="HTH_IclR"/>
    <property type="match status" value="1"/>
</dbReference>
<dbReference type="InterPro" id="IPR036388">
    <property type="entry name" value="WH-like_DNA-bd_sf"/>
</dbReference>
<dbReference type="Proteomes" id="UP000663792">
    <property type="component" value="Unassembled WGS sequence"/>
</dbReference>
<dbReference type="Gene3D" id="1.10.10.10">
    <property type="entry name" value="Winged helix-like DNA-binding domain superfamily/Winged helix DNA-binding domain"/>
    <property type="match status" value="1"/>
</dbReference>
<dbReference type="PANTHER" id="PTHR45526">
    <property type="entry name" value="TRANSCRIPTIONAL REGULATORY PROTEIN DPIA"/>
    <property type="match status" value="1"/>
</dbReference>
<keyword evidence="3 10" id="KW-0597">Phosphoprotein</keyword>
<dbReference type="InterPro" id="IPR036390">
    <property type="entry name" value="WH_DNA-bd_sf"/>
</dbReference>
<dbReference type="GO" id="GO:0000156">
    <property type="term" value="F:phosphorelay response regulator activity"/>
    <property type="evidence" value="ECO:0007669"/>
    <property type="project" value="TreeGrafter"/>
</dbReference>
<keyword evidence="2 9" id="KW-0963">Cytoplasm</keyword>
<keyword evidence="7 9" id="KW-0010">Activator</keyword>
<evidence type="ECO:0000256" key="9">
    <source>
        <dbReference type="PIRNR" id="PIRNR006171"/>
    </source>
</evidence>
<dbReference type="AlphaFoldDB" id="A0A938YFC7"/>
<evidence type="ECO:0000313" key="13">
    <source>
        <dbReference type="Proteomes" id="UP000663792"/>
    </source>
</evidence>
<dbReference type="SUPFAM" id="SSF52172">
    <property type="entry name" value="CheY-like"/>
    <property type="match status" value="1"/>
</dbReference>
<proteinExistence type="predicted"/>
<evidence type="ECO:0000313" key="12">
    <source>
        <dbReference type="EMBL" id="MBM9468553.1"/>
    </source>
</evidence>
<keyword evidence="13" id="KW-1185">Reference proteome</keyword>
<evidence type="ECO:0000259" key="11">
    <source>
        <dbReference type="PROSITE" id="PS50110"/>
    </source>
</evidence>
<dbReference type="SUPFAM" id="SSF46785">
    <property type="entry name" value="Winged helix' DNA-binding domain"/>
    <property type="match status" value="1"/>
</dbReference>
<feature type="domain" description="Response regulatory" evidence="11">
    <location>
        <begin position="4"/>
        <end position="114"/>
    </location>
</feature>
<evidence type="ECO:0000256" key="4">
    <source>
        <dbReference type="ARBA" id="ARBA00023012"/>
    </source>
</evidence>
<dbReference type="InterPro" id="IPR024187">
    <property type="entry name" value="Sig_transdc_resp-reg_cit/mal"/>
</dbReference>
<dbReference type="InterPro" id="IPR051271">
    <property type="entry name" value="2C-system_Tx_regulators"/>
</dbReference>
<dbReference type="PIRSF" id="PIRSF006171">
    <property type="entry name" value="RR_citrat_malat"/>
    <property type="match status" value="1"/>
</dbReference>